<dbReference type="RefSeq" id="WP_382167572.1">
    <property type="nucleotide sequence ID" value="NZ_JBHTBR010000005.1"/>
</dbReference>
<dbReference type="InterPro" id="IPR029032">
    <property type="entry name" value="AhpD-like"/>
</dbReference>
<reference evidence="3" key="1">
    <citation type="journal article" date="2019" name="Int. J. Syst. Evol. Microbiol.">
        <title>The Global Catalogue of Microorganisms (GCM) 10K type strain sequencing project: providing services to taxonomists for standard genome sequencing and annotation.</title>
        <authorList>
            <consortium name="The Broad Institute Genomics Platform"/>
            <consortium name="The Broad Institute Genome Sequencing Center for Infectious Disease"/>
            <person name="Wu L."/>
            <person name="Ma J."/>
        </authorList>
    </citation>
    <scope>NUCLEOTIDE SEQUENCE [LARGE SCALE GENOMIC DNA]</scope>
    <source>
        <strain evidence="3">CCUG 51308</strain>
    </source>
</reference>
<organism evidence="2 3">
    <name type="scientific">Hirschia litorea</name>
    <dbReference type="NCBI Taxonomy" id="1199156"/>
    <lineage>
        <taxon>Bacteria</taxon>
        <taxon>Pseudomonadati</taxon>
        <taxon>Pseudomonadota</taxon>
        <taxon>Alphaproteobacteria</taxon>
        <taxon>Hyphomonadales</taxon>
        <taxon>Hyphomonadaceae</taxon>
        <taxon>Hirschia</taxon>
    </lineage>
</organism>
<gene>
    <name evidence="2" type="ORF">ACFQS8_11645</name>
</gene>
<proteinExistence type="predicted"/>
<name>A0ABW2IM92_9PROT</name>
<dbReference type="InterPro" id="IPR003779">
    <property type="entry name" value="CMD-like"/>
</dbReference>
<comment type="caution">
    <text evidence="2">The sequence shown here is derived from an EMBL/GenBank/DDBJ whole genome shotgun (WGS) entry which is preliminary data.</text>
</comment>
<dbReference type="EMBL" id="JBHTBR010000005">
    <property type="protein sequence ID" value="MFC7292274.1"/>
    <property type="molecule type" value="Genomic_DNA"/>
</dbReference>
<dbReference type="Gene3D" id="1.20.1290.10">
    <property type="entry name" value="AhpD-like"/>
    <property type="match status" value="1"/>
</dbReference>
<dbReference type="PANTHER" id="PTHR35446:SF2">
    <property type="entry name" value="CARBOXYMUCONOLACTONE DECARBOXYLASE-LIKE DOMAIN-CONTAINING PROTEIN"/>
    <property type="match status" value="1"/>
</dbReference>
<dbReference type="Pfam" id="PF02627">
    <property type="entry name" value="CMD"/>
    <property type="match status" value="1"/>
</dbReference>
<feature type="domain" description="Carboxymuconolactone decarboxylase-like" evidence="1">
    <location>
        <begin position="41"/>
        <end position="123"/>
    </location>
</feature>
<dbReference type="SUPFAM" id="SSF69118">
    <property type="entry name" value="AhpD-like"/>
    <property type="match status" value="1"/>
</dbReference>
<sequence length="190" mass="20782">MARIEPLTVDQLSEQARKDLEYSEKLMGFIPNDVLTMARWPAFLSATKHLVDVVYAPGELDSGLKRMIATVVSSAAGCVYCQAHTSHGAVKMAGADAEKVAHVWEFETSPLFSDGERAALSLAMAAGSQPNGATDAHFVELKKHFSQTQIMEIMGMIALFGLLNRWNDTLQTELEPVPLSFVKENDAKNV</sequence>
<evidence type="ECO:0000313" key="3">
    <source>
        <dbReference type="Proteomes" id="UP001596492"/>
    </source>
</evidence>
<accession>A0ABW2IM92</accession>
<protein>
    <submittedName>
        <fullName evidence="2">Carboxymuconolactone decarboxylase family protein</fullName>
    </submittedName>
</protein>
<dbReference type="PANTHER" id="PTHR35446">
    <property type="entry name" value="SI:CH211-175M2.5"/>
    <property type="match status" value="1"/>
</dbReference>
<keyword evidence="3" id="KW-1185">Reference proteome</keyword>
<evidence type="ECO:0000313" key="2">
    <source>
        <dbReference type="EMBL" id="MFC7292274.1"/>
    </source>
</evidence>
<evidence type="ECO:0000259" key="1">
    <source>
        <dbReference type="Pfam" id="PF02627"/>
    </source>
</evidence>
<dbReference type="Proteomes" id="UP001596492">
    <property type="component" value="Unassembled WGS sequence"/>
</dbReference>